<dbReference type="InterPro" id="IPR017911">
    <property type="entry name" value="MacB-like_ATP-bd"/>
</dbReference>
<comment type="similarity">
    <text evidence="1 10">Belongs to the ABC transporter superfamily.</text>
</comment>
<dbReference type="PANTHER" id="PTHR24220">
    <property type="entry name" value="IMPORT ATP-BINDING PROTEIN"/>
    <property type="match status" value="1"/>
</dbReference>
<dbReference type="RefSeq" id="WP_084606896.1">
    <property type="nucleotide sequence ID" value="NZ_QVFV01000001.1"/>
</dbReference>
<dbReference type="GO" id="GO:0005886">
    <property type="term" value="C:plasma membrane"/>
    <property type="evidence" value="ECO:0007669"/>
    <property type="project" value="UniProtKB-SubCell"/>
</dbReference>
<evidence type="ECO:0000259" key="12">
    <source>
        <dbReference type="PROSITE" id="PS50893"/>
    </source>
</evidence>
<keyword evidence="3" id="KW-0813">Transport</keyword>
<dbReference type="PANTHER" id="PTHR24220:SF470">
    <property type="entry name" value="CELL DIVISION ATP-BINDING PROTEIN FTSE"/>
    <property type="match status" value="1"/>
</dbReference>
<dbReference type="InterPro" id="IPR003439">
    <property type="entry name" value="ABC_transporter-like_ATP-bd"/>
</dbReference>
<evidence type="ECO:0000256" key="5">
    <source>
        <dbReference type="ARBA" id="ARBA00022618"/>
    </source>
</evidence>
<keyword evidence="5 10" id="KW-0132">Cell division</keyword>
<evidence type="ECO:0000256" key="7">
    <source>
        <dbReference type="ARBA" id="ARBA00022840"/>
    </source>
</evidence>
<evidence type="ECO:0000256" key="3">
    <source>
        <dbReference type="ARBA" id="ARBA00022448"/>
    </source>
</evidence>
<dbReference type="PROSITE" id="PS50893">
    <property type="entry name" value="ABC_TRANSPORTER_2"/>
    <property type="match status" value="1"/>
</dbReference>
<dbReference type="GO" id="GO:0005524">
    <property type="term" value="F:ATP binding"/>
    <property type="evidence" value="ECO:0007669"/>
    <property type="project" value="UniProtKB-UniRule"/>
</dbReference>
<reference evidence="13 14" key="1">
    <citation type="submission" date="2018-11" db="EMBL/GenBank/DDBJ databases">
        <title>Whole genome sequencing of an environmental sample.</title>
        <authorList>
            <person name="Sarangi A.N."/>
            <person name="Singh D."/>
            <person name="Tripathy S."/>
        </authorList>
    </citation>
    <scope>NUCLEOTIDE SEQUENCE [LARGE SCALE GENOMIC DNA]</scope>
    <source>
        <strain evidence="13 14">Lakshadweep</strain>
    </source>
</reference>
<dbReference type="InterPro" id="IPR003593">
    <property type="entry name" value="AAA+_ATPase"/>
</dbReference>
<dbReference type="InterPro" id="IPR017871">
    <property type="entry name" value="ABC_transporter-like_CS"/>
</dbReference>
<evidence type="ECO:0000256" key="2">
    <source>
        <dbReference type="ARBA" id="ARBA00020019"/>
    </source>
</evidence>
<comment type="subcellular location">
    <subcellularLocation>
        <location evidence="10">Cell membrane</location>
        <topology evidence="10">Peripheral membrane protein</topology>
        <orientation evidence="10">Cytoplasmic side</orientation>
    </subcellularLocation>
</comment>
<dbReference type="InterPro" id="IPR015854">
    <property type="entry name" value="ABC_transpr_LolD-like"/>
</dbReference>
<evidence type="ECO:0000256" key="1">
    <source>
        <dbReference type="ARBA" id="ARBA00005417"/>
    </source>
</evidence>
<accession>A0A4Q7EFU3</accession>
<feature type="domain" description="ABC transporter" evidence="12">
    <location>
        <begin position="80"/>
        <end position="298"/>
    </location>
</feature>
<feature type="region of interest" description="Disordered" evidence="11">
    <location>
        <begin position="23"/>
        <end position="76"/>
    </location>
</feature>
<proteinExistence type="inferred from homology"/>
<keyword evidence="8 10" id="KW-0472">Membrane</keyword>
<dbReference type="SUPFAM" id="SSF52540">
    <property type="entry name" value="P-loop containing nucleoside triphosphate hydrolases"/>
    <property type="match status" value="1"/>
</dbReference>
<protein>
    <recommendedName>
        <fullName evidence="2 10">Cell division ATP-binding protein FtsE</fullName>
    </recommendedName>
</protein>
<keyword evidence="6 10" id="KW-0547">Nucleotide-binding</keyword>
<evidence type="ECO:0000256" key="11">
    <source>
        <dbReference type="SAM" id="MobiDB-lite"/>
    </source>
</evidence>
<keyword evidence="14" id="KW-1185">Reference proteome</keyword>
<dbReference type="EMBL" id="QVFV01000001">
    <property type="protein sequence ID" value="RZM81906.1"/>
    <property type="molecule type" value="Genomic_DNA"/>
</dbReference>
<dbReference type="InterPro" id="IPR027417">
    <property type="entry name" value="P-loop_NTPase"/>
</dbReference>
<organism evidence="13 14">
    <name type="scientific">Leptolyngbya iicbica LK</name>
    <dbReference type="NCBI Taxonomy" id="2294035"/>
    <lineage>
        <taxon>Bacteria</taxon>
        <taxon>Bacillati</taxon>
        <taxon>Cyanobacteriota</taxon>
        <taxon>Cyanophyceae</taxon>
        <taxon>Leptolyngbyales</taxon>
        <taxon>Leptolyngbyaceae</taxon>
        <taxon>Leptolyngbya group</taxon>
        <taxon>Leptolyngbya</taxon>
        <taxon>Leptolyngbya iicbica</taxon>
    </lineage>
</organism>
<comment type="caution">
    <text evidence="13">The sequence shown here is derived from an EMBL/GenBank/DDBJ whole genome shotgun (WGS) entry which is preliminary data.</text>
</comment>
<dbReference type="PROSITE" id="PS00211">
    <property type="entry name" value="ABC_TRANSPORTER_1"/>
    <property type="match status" value="1"/>
</dbReference>
<dbReference type="SMART" id="SM00382">
    <property type="entry name" value="AAA"/>
    <property type="match status" value="1"/>
</dbReference>
<evidence type="ECO:0000256" key="9">
    <source>
        <dbReference type="ARBA" id="ARBA00023306"/>
    </source>
</evidence>
<keyword evidence="4 10" id="KW-1003">Cell membrane</keyword>
<evidence type="ECO:0000256" key="6">
    <source>
        <dbReference type="ARBA" id="ARBA00022741"/>
    </source>
</evidence>
<evidence type="ECO:0000313" key="14">
    <source>
        <dbReference type="Proteomes" id="UP000292459"/>
    </source>
</evidence>
<name>A0A4Q7EFU3_9CYAN</name>
<dbReference type="GO" id="GO:0051301">
    <property type="term" value="P:cell division"/>
    <property type="evidence" value="ECO:0007669"/>
    <property type="project" value="UniProtKB-UniRule"/>
</dbReference>
<dbReference type="Gene3D" id="3.40.50.300">
    <property type="entry name" value="P-loop containing nucleotide triphosphate hydrolases"/>
    <property type="match status" value="1"/>
</dbReference>
<dbReference type="Proteomes" id="UP000292459">
    <property type="component" value="Unassembled WGS sequence"/>
</dbReference>
<dbReference type="InterPro" id="IPR005286">
    <property type="entry name" value="Cell_div_FtsE"/>
</dbReference>
<gene>
    <name evidence="10 13" type="primary">ftsE</name>
    <name evidence="13" type="ORF">DYY88_01130</name>
</gene>
<feature type="compositionally biased region" description="Polar residues" evidence="11">
    <location>
        <begin position="59"/>
        <end position="74"/>
    </location>
</feature>
<comment type="function">
    <text evidence="10">Part of the ABC transporter FtsEX involved in cellular division.</text>
</comment>
<dbReference type="CDD" id="cd03255">
    <property type="entry name" value="ABC_MJ0796_LolCDE_FtsE"/>
    <property type="match status" value="1"/>
</dbReference>
<dbReference type="GO" id="GO:0022857">
    <property type="term" value="F:transmembrane transporter activity"/>
    <property type="evidence" value="ECO:0007669"/>
    <property type="project" value="TreeGrafter"/>
</dbReference>
<dbReference type="OrthoDB" id="508204at2"/>
<keyword evidence="7 10" id="KW-0067">ATP-binding</keyword>
<evidence type="ECO:0000313" key="13">
    <source>
        <dbReference type="EMBL" id="RZM81906.1"/>
    </source>
</evidence>
<comment type="subunit">
    <text evidence="10">Homodimer. Forms a membrane-associated complex with FtsX.</text>
</comment>
<dbReference type="AlphaFoldDB" id="A0A4Q7EFU3"/>
<evidence type="ECO:0000256" key="10">
    <source>
        <dbReference type="RuleBase" id="RU365094"/>
    </source>
</evidence>
<dbReference type="GO" id="GO:0016887">
    <property type="term" value="F:ATP hydrolysis activity"/>
    <property type="evidence" value="ECO:0007669"/>
    <property type="project" value="InterPro"/>
</dbReference>
<keyword evidence="9 10" id="KW-0131">Cell cycle</keyword>
<sequence>MTSVVTRPTSSNYDRLPEEVRTALSDRLQPTGLATPSQPPSPPTAEHKLPKQARRPAASGTTAQSSTKTRQTAPNRDVVVALQNVSKQYAKGKPALVDVNLQMHKGDFLFITGPSGAGKSTLLKLLYGQERPTSGEVIVEGTPISQLRGNQLAKVRRRIGVVFQDYKLIPRRTVAENVAFVLWAQGYSRKEIHRRLWPTLKMVGLQDKSESFPHELSGGEQQRVSIARAVVGTPPLLLADEPTGNLDPDNALQVIKILKKLNSIGITVVVTTHNEQLVRVSNHPVVQIKDCHLRHVRK</sequence>
<evidence type="ECO:0000256" key="8">
    <source>
        <dbReference type="ARBA" id="ARBA00023136"/>
    </source>
</evidence>
<dbReference type="Pfam" id="PF00005">
    <property type="entry name" value="ABC_tran"/>
    <property type="match status" value="1"/>
</dbReference>
<dbReference type="FunFam" id="3.40.50.300:FF:000056">
    <property type="entry name" value="Cell division ATP-binding protein FtsE"/>
    <property type="match status" value="1"/>
</dbReference>
<evidence type="ECO:0000256" key="4">
    <source>
        <dbReference type="ARBA" id="ARBA00022475"/>
    </source>
</evidence>
<dbReference type="NCBIfam" id="TIGR02673">
    <property type="entry name" value="FtsE"/>
    <property type="match status" value="1"/>
</dbReference>